<evidence type="ECO:0000313" key="2">
    <source>
        <dbReference type="EMBL" id="CCD15130.1"/>
    </source>
</evidence>
<dbReference type="AlphaFoldDB" id="F9W433"/>
<comment type="caution">
    <text evidence="1">The sequence shown here is derived from an EMBL/GenBank/DDBJ whole genome shotgun (WGS) entry which is preliminary data.</text>
</comment>
<keyword evidence="3" id="KW-1185">Reference proteome</keyword>
<proteinExistence type="predicted"/>
<evidence type="ECO:0000313" key="1">
    <source>
        <dbReference type="EMBL" id="CCD11916.1"/>
    </source>
</evidence>
<evidence type="ECO:0000313" key="3">
    <source>
        <dbReference type="Proteomes" id="UP000000702"/>
    </source>
</evidence>
<sequence length="131" mass="14024">MSSAPSRDASMPLENPWLRAVSTSIRAGGGSIIVDINPPISFPSSYLSMPFITLPTLVCSETCPSLSLSSSDTPASSPSSALFPLKLFRRYLPKSGAGHIAIADFNTLVNEEIDILNHRDAMVKNSEEEGQ</sequence>
<gene>
    <name evidence="1" type="ORF">TCIL3000_0_28520</name>
    <name evidence="2" type="ORF">TCIL3000_0_56900</name>
</gene>
<dbReference type="Proteomes" id="UP000000702">
    <property type="component" value="Unassembled WGS sequence"/>
</dbReference>
<name>F9W433_TRYCI</name>
<dbReference type="EMBL" id="CAEQ01001785">
    <property type="protein sequence ID" value="CCD15130.1"/>
    <property type="molecule type" value="Genomic_DNA"/>
</dbReference>
<accession>F9W433</accession>
<reference evidence="1 3" key="2">
    <citation type="journal article" date="2012" name="Proc. Natl. Acad. Sci. U.S.A.">
        <title>Antigenic diversity is generated by distinct evolutionary mechanisms in African trypanosome species.</title>
        <authorList>
            <person name="Jackson A.P."/>
            <person name="Berry A."/>
            <person name="Aslett M."/>
            <person name="Allison H.C."/>
            <person name="Burton P."/>
            <person name="Vavrova-Anderson J."/>
            <person name="Brown R."/>
            <person name="Browne H."/>
            <person name="Corton N."/>
            <person name="Hauser H."/>
            <person name="Gamble J."/>
            <person name="Gilderthorp R."/>
            <person name="Marcello L."/>
            <person name="McQuillan J."/>
            <person name="Otto T.D."/>
            <person name="Quail M.A."/>
            <person name="Sanders M.J."/>
            <person name="van Tonder A."/>
            <person name="Ginger M.L."/>
            <person name="Field M.C."/>
            <person name="Barry J.D."/>
            <person name="Hertz-Fowler C."/>
            <person name="Berriman M."/>
        </authorList>
    </citation>
    <scope>NUCLEOTIDE SEQUENCE [LARGE SCALE GENOMIC DNA]</scope>
    <source>
        <strain evidence="1 3">IL3000</strain>
    </source>
</reference>
<dbReference type="EMBL" id="CAEQ01000509">
    <property type="protein sequence ID" value="CCD11916.1"/>
    <property type="molecule type" value="Genomic_DNA"/>
</dbReference>
<reference evidence="3" key="1">
    <citation type="submission" date="2011-07" db="EMBL/GenBank/DDBJ databases">
        <title>Divergent evolution of antigenic variation in African trypanosomes.</title>
        <authorList>
            <person name="Jackson A.P."/>
            <person name="Berry A."/>
            <person name="Allison H.C."/>
            <person name="Burton P."/>
            <person name="Anderson J."/>
            <person name="Aslett M."/>
            <person name="Brown R."/>
            <person name="Corton N."/>
            <person name="Harris D."/>
            <person name="Hauser H."/>
            <person name="Gamble J."/>
            <person name="Gilderthorp R."/>
            <person name="McQuillan J."/>
            <person name="Quail M.A."/>
            <person name="Sanders M."/>
            <person name="Van Tonder A."/>
            <person name="Ginger M.L."/>
            <person name="Donelson J.E."/>
            <person name="Field M.C."/>
            <person name="Barry J.D."/>
            <person name="Berriman M."/>
            <person name="Hertz-Fowler C."/>
        </authorList>
    </citation>
    <scope>NUCLEOTIDE SEQUENCE [LARGE SCALE GENOMIC DNA]</scope>
    <source>
        <strain evidence="3">IL3000</strain>
    </source>
</reference>
<protein>
    <submittedName>
        <fullName evidence="1">Uncharacterized protein</fullName>
    </submittedName>
</protein>
<organism evidence="1 3">
    <name type="scientific">Trypanosoma congolense (strain IL3000)</name>
    <dbReference type="NCBI Taxonomy" id="1068625"/>
    <lineage>
        <taxon>Eukaryota</taxon>
        <taxon>Discoba</taxon>
        <taxon>Euglenozoa</taxon>
        <taxon>Kinetoplastea</taxon>
        <taxon>Metakinetoplastina</taxon>
        <taxon>Trypanosomatida</taxon>
        <taxon>Trypanosomatidae</taxon>
        <taxon>Trypanosoma</taxon>
        <taxon>Nannomonas</taxon>
    </lineage>
</organism>